<accession>A0A1H1MDK7</accession>
<dbReference type="STRING" id="630515.SAMN04489812_0095"/>
<reference evidence="2 3" key="1">
    <citation type="submission" date="2016-10" db="EMBL/GenBank/DDBJ databases">
        <authorList>
            <person name="de Groot N.N."/>
        </authorList>
    </citation>
    <scope>NUCLEOTIDE SEQUENCE [LARGE SCALE GENOMIC DNA]</scope>
    <source>
        <strain evidence="2 3">DSM 21800</strain>
    </source>
</reference>
<proteinExistence type="predicted"/>
<gene>
    <name evidence="2" type="ORF">SAMN04489812_0095</name>
</gene>
<sequence>MAGTARELRQVEVPRSFRELTSAGVTRAVLRGRRWRRTERGFYLPADTMSDSPGQRIAEAWAAVASGGGVIGGWAAGYLHGAGWLDGRSRDSDGTLAVDGIGPRRLDRPTVRYRATRVSDDDTCLRYGMRVTTPVRTTFDGARWAPTLSEAVVFVDAMLTQAAVDPRALLDYCRRHPRMGGVRQARAAIALGRTGVRSPWESILRVCYLHDAGLPEPLLNVPLFDGESFLGQPDLFDPEAAFATEFDGKQHRDREQHRKDNVREEKLESAGVTVSRCDSLDLTRHRPQFVARLQDGYRRGQARDRSRDRWTRAQPDWWGYR</sequence>
<feature type="region of interest" description="Disordered" evidence="1">
    <location>
        <begin position="247"/>
        <end position="268"/>
    </location>
</feature>
<dbReference type="EMBL" id="LT629772">
    <property type="protein sequence ID" value="SDR84757.1"/>
    <property type="molecule type" value="Genomic_DNA"/>
</dbReference>
<dbReference type="Proteomes" id="UP000199103">
    <property type="component" value="Chromosome I"/>
</dbReference>
<dbReference type="RefSeq" id="WP_091518176.1">
    <property type="nucleotide sequence ID" value="NZ_LT629772.1"/>
</dbReference>
<evidence type="ECO:0000256" key="1">
    <source>
        <dbReference type="SAM" id="MobiDB-lite"/>
    </source>
</evidence>
<dbReference type="AlphaFoldDB" id="A0A1H1MDK7"/>
<protein>
    <recommendedName>
        <fullName evidence="4">Transcriptional regulator, AbiEi antitoxin, Type IV TA system</fullName>
    </recommendedName>
</protein>
<evidence type="ECO:0000313" key="2">
    <source>
        <dbReference type="EMBL" id="SDR84757.1"/>
    </source>
</evidence>
<keyword evidence="3" id="KW-1185">Reference proteome</keyword>
<evidence type="ECO:0008006" key="4">
    <source>
        <dbReference type="Google" id="ProtNLM"/>
    </source>
</evidence>
<name>A0A1H1MDK7_9ACTN</name>
<dbReference type="OrthoDB" id="3728933at2"/>
<organism evidence="2 3">
    <name type="scientific">Microlunatus soli</name>
    <dbReference type="NCBI Taxonomy" id="630515"/>
    <lineage>
        <taxon>Bacteria</taxon>
        <taxon>Bacillati</taxon>
        <taxon>Actinomycetota</taxon>
        <taxon>Actinomycetes</taxon>
        <taxon>Propionibacteriales</taxon>
        <taxon>Propionibacteriaceae</taxon>
        <taxon>Microlunatus</taxon>
    </lineage>
</organism>
<evidence type="ECO:0000313" key="3">
    <source>
        <dbReference type="Proteomes" id="UP000199103"/>
    </source>
</evidence>